<evidence type="ECO:0000259" key="3">
    <source>
        <dbReference type="Pfam" id="PF25023"/>
    </source>
</evidence>
<keyword evidence="1" id="KW-0677">Repeat</keyword>
<name>A0A7M2WTE9_9BACT</name>
<organism evidence="4 5">
    <name type="scientific">Humisphaera borealis</name>
    <dbReference type="NCBI Taxonomy" id="2807512"/>
    <lineage>
        <taxon>Bacteria</taxon>
        <taxon>Pseudomonadati</taxon>
        <taxon>Planctomycetota</taxon>
        <taxon>Phycisphaerae</taxon>
        <taxon>Tepidisphaerales</taxon>
        <taxon>Tepidisphaeraceae</taxon>
        <taxon>Humisphaera</taxon>
    </lineage>
</organism>
<feature type="compositionally biased region" description="Polar residues" evidence="2">
    <location>
        <begin position="412"/>
        <end position="421"/>
    </location>
</feature>
<gene>
    <name evidence="4" type="ORF">IPV69_19630</name>
</gene>
<dbReference type="InterPro" id="IPR056823">
    <property type="entry name" value="TEN-like_YD-shell"/>
</dbReference>
<dbReference type="InterPro" id="IPR022385">
    <property type="entry name" value="Rhs_assc_core"/>
</dbReference>
<accession>A0A7M2WTE9</accession>
<evidence type="ECO:0000256" key="2">
    <source>
        <dbReference type="SAM" id="MobiDB-lite"/>
    </source>
</evidence>
<dbReference type="Gene3D" id="2.180.10.10">
    <property type="entry name" value="RHS repeat-associated core"/>
    <property type="match status" value="1"/>
</dbReference>
<dbReference type="InterPro" id="IPR050708">
    <property type="entry name" value="T6SS_VgrG/RHS"/>
</dbReference>
<reference evidence="4 5" key="1">
    <citation type="submission" date="2020-10" db="EMBL/GenBank/DDBJ databases">
        <title>Wide distribution of Phycisphaera-like planctomycetes from WD2101 soil group in peatlands and genome analysis of the first cultivated representative.</title>
        <authorList>
            <person name="Dedysh S.N."/>
            <person name="Beletsky A.V."/>
            <person name="Ivanova A."/>
            <person name="Kulichevskaya I.S."/>
            <person name="Suzina N.E."/>
            <person name="Philippov D.A."/>
            <person name="Rakitin A.L."/>
            <person name="Mardanov A.V."/>
            <person name="Ravin N.V."/>
        </authorList>
    </citation>
    <scope>NUCLEOTIDE SEQUENCE [LARGE SCALE GENOMIC DNA]</scope>
    <source>
        <strain evidence="4 5">M1803</strain>
    </source>
</reference>
<dbReference type="PANTHER" id="PTHR32305">
    <property type="match status" value="1"/>
</dbReference>
<feature type="region of interest" description="Disordered" evidence="2">
    <location>
        <begin position="398"/>
        <end position="421"/>
    </location>
</feature>
<proteinExistence type="predicted"/>
<dbReference type="NCBIfam" id="TIGR01643">
    <property type="entry name" value="YD_repeat_2x"/>
    <property type="match status" value="2"/>
</dbReference>
<protein>
    <recommendedName>
        <fullName evidence="3">Teneurin-like YD-shell domain-containing protein</fullName>
    </recommendedName>
</protein>
<sequence length="1349" mass="146350">MSATRNNLCYFEASEGPQTVALALLPEGPIVWEPGLKPNVWSFRTPYTELAKLGNEIGRTGRLSLCDSTDQPALADVKIDNCRIVDCQPLDLSEVVNAQGVSSPIFAEYRLTIADWRDKFVSPRGGRLKVGLVMTSFVDEVAIQSMTDPVRGDTWTLESSNGGLNWTKTFFDRLGRPYRVEKSAPADAGTDAIAFATTEYDGNGRVSRTRGFDGTITLYRFDFNTGLTDVILDMDRDGKYTPVVDRKSTTRIADSGDQSGIVTKSLADSGVSTSTTTTSNHGLDGKAVVNGQTATSAVEFLSPGEGEGYRVTTKAPDLTRTVETYKSGFLISTERFGTSGSTPITSEFYGYDALGRLETVYDPAWGTTTYERRPDGTVSKITFPDGRTQVFANFDDKTNAPTAVTRPGGGEQSQTLNDQGRQATQEGSGLLPLRMAYHAQTGQMTSLKTFRSGELDGSGAATTQWSYDNRTGLLKTKTWADNSQDVYTYNGGFQQTGLTRPGQSARQSATFTYNNAGESQGSTYADSSYGSIINGVLTRDDAGRALLASQFSQGVGLEGGSNLDTSVAAYTNLDQLKLDKSGGTGAGVVYEYYGPAENAAGQAPGALKSITLKRGATVFQKLEYAYDSVSKRLATITLKSGSGTTLQSFDYAYKAQTDLVESLTIPGVGQTSWTYEPQTGRLQNLSVTNVLDDTPYQAGYSYNGHDQRSGETVSYSTPGGGSVSYAGEFGYDAHDQLATAAKTYTSGGLTNESYSYTYDGVGNRTSANGAASAFNNLNQNTDFNYDARGNLLGDGVQTYTWDALDRLTSVTKAGGLSRVEFEYDGQNRRTEKRVYGRASVGDPWSLTSTIRYAWEGERLIAEFDSNNTLRTSYVWGMGGLAGGLLAVTDHTPSSGPQTYTAIHDATGSLVGYLDSTGAVAATFRYDPYGVLLSADGTANNVGSYRYAGGQLDEETNLQYHLNRYYSPGQGRFLNRDPIAEGGGVNVYAYAGGDPLNSTDAKGLEPSEPQPVHTWENFGKGQLRSDGRFFKLSEPVPDINGMAKHYVHMKGRVPNFSQWSQQTIRMYISGDPSFDRIQSQQFFKQAYGTVIDLDELRIHHDGLNLQKVRTSHGIEIYKSEMQAVPKLVNQTPHIGSASMARQLREVQNISPSQYKELVEHLNSNLLKQMSSAPKPVTQSAIAVPAKAVSNSASKIVSPASAGVTLKAIGVIGVFTSLRDAAKEAGIGGYAFGEINAPYYFTDNSGSVFVARTWKDGIANLWKQHYEIEYIAGPRTGHKEEVDEENYNIYQWTARQKWGELIKGGIFTEPRFKPGTDRESLPVVDPVSGAVNGWVDEDGVHIVNYDLRGRV</sequence>
<feature type="domain" description="Teneurin-like YD-shell" evidence="3">
    <location>
        <begin position="727"/>
        <end position="977"/>
    </location>
</feature>
<keyword evidence="5" id="KW-1185">Reference proteome</keyword>
<dbReference type="InterPro" id="IPR006530">
    <property type="entry name" value="YD"/>
</dbReference>
<dbReference type="Pfam" id="PF25023">
    <property type="entry name" value="TEN_YD-shell"/>
    <property type="match status" value="1"/>
</dbReference>
<dbReference type="NCBIfam" id="TIGR03696">
    <property type="entry name" value="Rhs_assc_core"/>
    <property type="match status" value="1"/>
</dbReference>
<dbReference type="KEGG" id="hbs:IPV69_19630"/>
<dbReference type="Proteomes" id="UP000593765">
    <property type="component" value="Chromosome"/>
</dbReference>
<evidence type="ECO:0000313" key="5">
    <source>
        <dbReference type="Proteomes" id="UP000593765"/>
    </source>
</evidence>
<evidence type="ECO:0000313" key="4">
    <source>
        <dbReference type="EMBL" id="QOV88442.1"/>
    </source>
</evidence>
<evidence type="ECO:0000256" key="1">
    <source>
        <dbReference type="ARBA" id="ARBA00022737"/>
    </source>
</evidence>
<dbReference type="RefSeq" id="WP_206291425.1">
    <property type="nucleotide sequence ID" value="NZ_CP063458.1"/>
</dbReference>
<dbReference type="EMBL" id="CP063458">
    <property type="protein sequence ID" value="QOV88442.1"/>
    <property type="molecule type" value="Genomic_DNA"/>
</dbReference>
<dbReference type="PRINTS" id="PR00394">
    <property type="entry name" value="RHSPROTEIN"/>
</dbReference>
<dbReference type="PANTHER" id="PTHR32305:SF15">
    <property type="entry name" value="PROTEIN RHSA-RELATED"/>
    <property type="match status" value="1"/>
</dbReference>